<dbReference type="EMBL" id="MFBN01000053">
    <property type="protein sequence ID" value="OGD94032.1"/>
    <property type="molecule type" value="Genomic_DNA"/>
</dbReference>
<comment type="caution">
    <text evidence="1">The sequence shown here is derived from an EMBL/GenBank/DDBJ whole genome shotgun (WGS) entry which is preliminary data.</text>
</comment>
<name>A0A1F5GQ85_9BACT</name>
<dbReference type="STRING" id="1797724.A3A48_03980"/>
<reference evidence="1 2" key="1">
    <citation type="journal article" date="2016" name="Nat. Commun.">
        <title>Thousands of microbial genomes shed light on interconnected biogeochemical processes in an aquifer system.</title>
        <authorList>
            <person name="Anantharaman K."/>
            <person name="Brown C.T."/>
            <person name="Hug L.A."/>
            <person name="Sharon I."/>
            <person name="Castelle C.J."/>
            <person name="Probst A.J."/>
            <person name="Thomas B.C."/>
            <person name="Singh A."/>
            <person name="Wilkins M.J."/>
            <person name="Karaoz U."/>
            <person name="Brodie E.L."/>
            <person name="Williams K.H."/>
            <person name="Hubbard S.S."/>
            <person name="Banfield J.F."/>
        </authorList>
    </citation>
    <scope>NUCLEOTIDE SEQUENCE [LARGE SCALE GENOMIC DNA]</scope>
</reference>
<gene>
    <name evidence="1" type="ORF">A3A48_03980</name>
</gene>
<sequence>MAEKQQDLKKTPENHQERQLHICPACEREFKEIQDYPKVFIASVSVVTPDDVPAEIPHWRKEDLLEAPKDGWKRERVPSEVLEYFRANPDEDKLAYSDSYIYHRPYNQTQEYRRQREAHPEMYDRPGLVSAGGDRYERQINHAPAMRALLEQNAPLREYLEGLQQMAGQEVPTREVFPKWQQQHYFPSVFQVPSGFGVPNADRFLLRFSEDEQSATEYRVAEVGIWGDGPNMGSAGGPTIQRILPIGVLDYEGRVNHT</sequence>
<protein>
    <submittedName>
        <fullName evidence="1">Uncharacterized protein</fullName>
    </submittedName>
</protein>
<dbReference type="AlphaFoldDB" id="A0A1F5GQ85"/>
<evidence type="ECO:0000313" key="2">
    <source>
        <dbReference type="Proteomes" id="UP000178336"/>
    </source>
</evidence>
<evidence type="ECO:0000313" key="1">
    <source>
        <dbReference type="EMBL" id="OGD94032.1"/>
    </source>
</evidence>
<organism evidence="1 2">
    <name type="scientific">Candidatus Curtissbacteria bacterium RIFCSPLOWO2_01_FULL_37_9</name>
    <dbReference type="NCBI Taxonomy" id="1797724"/>
    <lineage>
        <taxon>Bacteria</taxon>
        <taxon>Candidatus Curtissiibacteriota</taxon>
    </lineage>
</organism>
<dbReference type="Proteomes" id="UP000178336">
    <property type="component" value="Unassembled WGS sequence"/>
</dbReference>
<accession>A0A1F5GQ85</accession>
<proteinExistence type="predicted"/>